<feature type="transmembrane region" description="Helical" evidence="6">
    <location>
        <begin position="570"/>
        <end position="593"/>
    </location>
</feature>
<feature type="transmembrane region" description="Helical" evidence="6">
    <location>
        <begin position="506"/>
        <end position="529"/>
    </location>
</feature>
<dbReference type="Gene3D" id="1.20.1250.20">
    <property type="entry name" value="MFS general substrate transporter like domains"/>
    <property type="match status" value="1"/>
</dbReference>
<dbReference type="SUPFAM" id="SSF103473">
    <property type="entry name" value="MFS general substrate transporter"/>
    <property type="match status" value="1"/>
</dbReference>
<feature type="compositionally biased region" description="Acidic residues" evidence="5">
    <location>
        <begin position="676"/>
        <end position="686"/>
    </location>
</feature>
<evidence type="ECO:0000256" key="6">
    <source>
        <dbReference type="SAM" id="Phobius"/>
    </source>
</evidence>
<evidence type="ECO:0000313" key="8">
    <source>
        <dbReference type="EMBL" id="KJX95810.1"/>
    </source>
</evidence>
<keyword evidence="9" id="KW-1185">Reference proteome</keyword>
<dbReference type="Proteomes" id="UP000033647">
    <property type="component" value="Unassembled WGS sequence"/>
</dbReference>
<dbReference type="GO" id="GO:0005351">
    <property type="term" value="F:carbohydrate:proton symporter activity"/>
    <property type="evidence" value="ECO:0007669"/>
    <property type="project" value="TreeGrafter"/>
</dbReference>
<organism evidence="8 9">
    <name type="scientific">Zymoseptoria brevis</name>
    <dbReference type="NCBI Taxonomy" id="1047168"/>
    <lineage>
        <taxon>Eukaryota</taxon>
        <taxon>Fungi</taxon>
        <taxon>Dikarya</taxon>
        <taxon>Ascomycota</taxon>
        <taxon>Pezizomycotina</taxon>
        <taxon>Dothideomycetes</taxon>
        <taxon>Dothideomycetidae</taxon>
        <taxon>Mycosphaerellales</taxon>
        <taxon>Mycosphaerellaceae</taxon>
        <taxon>Zymoseptoria</taxon>
    </lineage>
</organism>
<feature type="transmembrane region" description="Helical" evidence="6">
    <location>
        <begin position="473"/>
        <end position="494"/>
    </location>
</feature>
<name>A0A0F4GHY2_9PEZI</name>
<dbReference type="InterPro" id="IPR005828">
    <property type="entry name" value="MFS_sugar_transport-like"/>
</dbReference>
<dbReference type="AlphaFoldDB" id="A0A0F4GHY2"/>
<feature type="region of interest" description="Disordered" evidence="5">
    <location>
        <begin position="666"/>
        <end position="686"/>
    </location>
</feature>
<evidence type="ECO:0000256" key="3">
    <source>
        <dbReference type="ARBA" id="ARBA00022989"/>
    </source>
</evidence>
<keyword evidence="3 6" id="KW-1133">Transmembrane helix</keyword>
<feature type="compositionally biased region" description="Basic and acidic residues" evidence="5">
    <location>
        <begin position="666"/>
        <end position="675"/>
    </location>
</feature>
<dbReference type="FunFam" id="2.60.120.330:FF:000040">
    <property type="entry name" value="Chromosome 21, whole genome shotgun sequence"/>
    <property type="match status" value="1"/>
</dbReference>
<dbReference type="EMBL" id="LAFY01001012">
    <property type="protein sequence ID" value="KJX95810.1"/>
    <property type="molecule type" value="Genomic_DNA"/>
</dbReference>
<evidence type="ECO:0000256" key="4">
    <source>
        <dbReference type="ARBA" id="ARBA00023136"/>
    </source>
</evidence>
<comment type="caution">
    <text evidence="8">The sequence shown here is derived from an EMBL/GenBank/DDBJ whole genome shotgun (WGS) entry which is preliminary data.</text>
</comment>
<evidence type="ECO:0000256" key="1">
    <source>
        <dbReference type="ARBA" id="ARBA00004141"/>
    </source>
</evidence>
<evidence type="ECO:0000259" key="7">
    <source>
        <dbReference type="PROSITE" id="PS51471"/>
    </source>
</evidence>
<dbReference type="GO" id="GO:0044283">
    <property type="term" value="P:small molecule biosynthetic process"/>
    <property type="evidence" value="ECO:0007669"/>
    <property type="project" value="UniProtKB-ARBA"/>
</dbReference>
<feature type="domain" description="Fe2OG dioxygenase" evidence="7">
    <location>
        <begin position="195"/>
        <end position="301"/>
    </location>
</feature>
<dbReference type="Pfam" id="PF03171">
    <property type="entry name" value="2OG-FeII_Oxy"/>
    <property type="match status" value="1"/>
</dbReference>
<dbReference type="PANTHER" id="PTHR48022">
    <property type="entry name" value="PLASTIDIC GLUCOSE TRANSPORTER 4"/>
    <property type="match status" value="1"/>
</dbReference>
<feature type="transmembrane region" description="Helical" evidence="6">
    <location>
        <begin position="438"/>
        <end position="461"/>
    </location>
</feature>
<dbReference type="PRINTS" id="PR00682">
    <property type="entry name" value="IPNSYNTHASE"/>
</dbReference>
<protein>
    <recommendedName>
        <fullName evidence="7">Fe2OG dioxygenase domain-containing protein</fullName>
    </recommendedName>
</protein>
<feature type="transmembrane region" description="Helical" evidence="6">
    <location>
        <begin position="599"/>
        <end position="619"/>
    </location>
</feature>
<dbReference type="Gene3D" id="2.60.120.330">
    <property type="entry name" value="B-lactam Antibiotic, Isopenicillin N Synthase, Chain"/>
    <property type="match status" value="1"/>
</dbReference>
<evidence type="ECO:0000256" key="5">
    <source>
        <dbReference type="SAM" id="MobiDB-lite"/>
    </source>
</evidence>
<gene>
    <name evidence="8" type="ORF">TI39_contig1021g00004</name>
</gene>
<comment type="subcellular location">
    <subcellularLocation>
        <location evidence="1">Membrane</location>
        <topology evidence="1">Multi-pass membrane protein</topology>
    </subcellularLocation>
</comment>
<dbReference type="InterPro" id="IPR044861">
    <property type="entry name" value="IPNS-like_FE2OG_OXY"/>
</dbReference>
<dbReference type="InterPro" id="IPR050360">
    <property type="entry name" value="MFS_Sugar_Transporters"/>
</dbReference>
<reference evidence="8 9" key="1">
    <citation type="submission" date="2015-03" db="EMBL/GenBank/DDBJ databases">
        <title>RNA-seq based gene annotation and comparative genomics of four Zymoseptoria species reveal species-specific pathogenicity related genes and transposable element activity.</title>
        <authorList>
            <person name="Grandaubert J."/>
            <person name="Bhattacharyya A."/>
            <person name="Stukenbrock E.H."/>
        </authorList>
    </citation>
    <scope>NUCLEOTIDE SEQUENCE [LARGE SCALE GENOMIC DNA]</scope>
    <source>
        <strain evidence="8 9">Zb18110</strain>
    </source>
</reference>
<dbReference type="SUPFAM" id="SSF51197">
    <property type="entry name" value="Clavaminate synthase-like"/>
    <property type="match status" value="1"/>
</dbReference>
<dbReference type="InterPro" id="IPR005123">
    <property type="entry name" value="Oxoglu/Fe-dep_dioxygenase_dom"/>
</dbReference>
<sequence length="686" mass="77480">MATATQTMQDVPKGPLPVYEQPAESKHDLEWADLVTLDLSLFDAPGGRQKLANQLRDAVHNVGFFYITNFGLSQEEVDRQFAIGKEIFALPEEEKLKHRADLENGHYSGYRPKGTIEMFPGLRDNVEMYNVFKFLPELERSQPDVVNEHRAEIEKFQRHIAEDTVQKLLVLISIVLELPEDTLSNGHKYNDLSDCHLRYMIYRARTPEENAKYQNLYSRGHTDFGSLTLLFRQPIAALQVNLPDGSWKWVKPYPGSITVNIADVLQVWTAGYLKSSVHRVRSPPDDQAHLDRLGLLYFLRPAHDLPLKTLESPVLQRLGLIDPNDTAAGVKAGDWVRMRVKQNSDKAVEGGHEEKEVLGGVKVNQEKHPDEPNSTKHGKTDEARRVISRLLDKPGDDPEVKGQLVEILEAIAAEGQDAEPTWSEVFSNRTKTRNLHRVLLGMGPYMFNQWSGVNALCYYLSYILETYLDFSRSMSLILASIAFTQYAVFSWPPYFYIDRIGRRRTVIYSSAGCAVCMAVIAGCLISQTYATAAAAVAFMFLFLDCFTLGILPVSWSYSAEIQPLRVRNKATAVGVFSHWMSNFVVVMVTPIGLDSIGGNYFWIWAIVCASFVPLTYFFGVETSGKSLESIDHMFYEAPRICMGLDKGHSQVIRSTREDEEIKHKAFAKGSEKDGISMDEVENIEEK</sequence>
<dbReference type="InterPro" id="IPR036259">
    <property type="entry name" value="MFS_trans_sf"/>
</dbReference>
<dbReference type="PANTHER" id="PTHR48022:SF28">
    <property type="entry name" value="MAJOR FACILITATOR SUPERFAMILY (MFS) PROFILE DOMAIN-CONTAINING PROTEIN-RELATED"/>
    <property type="match status" value="1"/>
</dbReference>
<dbReference type="Pfam" id="PF00083">
    <property type="entry name" value="Sugar_tr"/>
    <property type="match status" value="1"/>
</dbReference>
<evidence type="ECO:0000256" key="2">
    <source>
        <dbReference type="ARBA" id="ARBA00022692"/>
    </source>
</evidence>
<dbReference type="InterPro" id="IPR027443">
    <property type="entry name" value="IPNS-like_sf"/>
</dbReference>
<accession>A0A0F4GHY2</accession>
<keyword evidence="4 6" id="KW-0472">Membrane</keyword>
<dbReference type="Pfam" id="PF14226">
    <property type="entry name" value="DIOX_N"/>
    <property type="match status" value="1"/>
</dbReference>
<evidence type="ECO:0000313" key="9">
    <source>
        <dbReference type="Proteomes" id="UP000033647"/>
    </source>
</evidence>
<feature type="transmembrane region" description="Helical" evidence="6">
    <location>
        <begin position="535"/>
        <end position="558"/>
    </location>
</feature>
<dbReference type="PROSITE" id="PS51471">
    <property type="entry name" value="FE2OG_OXY"/>
    <property type="match status" value="1"/>
</dbReference>
<dbReference type="OrthoDB" id="406156at2759"/>
<dbReference type="GO" id="GO:0016020">
    <property type="term" value="C:membrane"/>
    <property type="evidence" value="ECO:0007669"/>
    <property type="project" value="UniProtKB-SubCell"/>
</dbReference>
<keyword evidence="2 6" id="KW-0812">Transmembrane</keyword>
<dbReference type="InterPro" id="IPR026992">
    <property type="entry name" value="DIOX_N"/>
</dbReference>
<proteinExistence type="predicted"/>